<comment type="caution">
    <text evidence="2">The sequence shown here is derived from an EMBL/GenBank/DDBJ whole genome shotgun (WGS) entry which is preliminary data.</text>
</comment>
<gene>
    <name evidence="2" type="ORF">HMPREF0548_1069</name>
</gene>
<dbReference type="Pfam" id="PF00534">
    <property type="entry name" value="Glycos_transf_1"/>
    <property type="match status" value="1"/>
</dbReference>
<sequence>MQYYPPAKLRKIMSQADLVVHCADVEIEGMACMEAFASGCVPVIADSPLSSTVSYALTPNNRFPANDSKILAQRIDYWFEHPQKLIKMRQEYRKYSKTLSVARSAKTAIGNLEKLILR</sequence>
<dbReference type="InterPro" id="IPR001296">
    <property type="entry name" value="Glyco_trans_1"/>
</dbReference>
<dbReference type="EMBL" id="ACGU01000049">
    <property type="protein sequence ID" value="EEJ72065.1"/>
    <property type="molecule type" value="Genomic_DNA"/>
</dbReference>
<dbReference type="AlphaFoldDB" id="C2EN23"/>
<organism evidence="2 3">
    <name type="scientific">Lactobacillus ultunensis DSM 16047</name>
    <dbReference type="NCBI Taxonomy" id="525365"/>
    <lineage>
        <taxon>Bacteria</taxon>
        <taxon>Bacillati</taxon>
        <taxon>Bacillota</taxon>
        <taxon>Bacilli</taxon>
        <taxon>Lactobacillales</taxon>
        <taxon>Lactobacillaceae</taxon>
        <taxon>Lactobacillus</taxon>
    </lineage>
</organism>
<accession>C2EN23</accession>
<keyword evidence="3" id="KW-1185">Reference proteome</keyword>
<dbReference type="STRING" id="525365.HMPREF0548_1069"/>
<evidence type="ECO:0000313" key="2">
    <source>
        <dbReference type="EMBL" id="EEJ72065.1"/>
    </source>
</evidence>
<dbReference type="HOGENOM" id="CLU_2070130_0_0_9"/>
<dbReference type="eggNOG" id="COG0438">
    <property type="taxonomic scope" value="Bacteria"/>
</dbReference>
<dbReference type="PATRIC" id="fig|525365.8.peg.2149"/>
<dbReference type="Gene3D" id="3.40.50.2000">
    <property type="entry name" value="Glycogen Phosphorylase B"/>
    <property type="match status" value="1"/>
</dbReference>
<name>C2EN23_9LACO</name>
<reference evidence="2 3" key="1">
    <citation type="submission" date="2009-01" db="EMBL/GenBank/DDBJ databases">
        <authorList>
            <person name="Qin X."/>
            <person name="Bachman B."/>
            <person name="Battles P."/>
            <person name="Bell A."/>
            <person name="Bess C."/>
            <person name="Bickham C."/>
            <person name="Chaboub L."/>
            <person name="Chen D."/>
            <person name="Coyle M."/>
            <person name="Deiros D.R."/>
            <person name="Dinh H."/>
            <person name="Forbes L."/>
            <person name="Fowler G."/>
            <person name="Francisco L."/>
            <person name="Fu Q."/>
            <person name="Gubbala S."/>
            <person name="Hale W."/>
            <person name="Han Y."/>
            <person name="Hemphill L."/>
            <person name="Highlander S.K."/>
            <person name="Hirani K."/>
            <person name="Hogues M."/>
            <person name="Jackson L."/>
            <person name="Jakkamsetti A."/>
            <person name="Javaid M."/>
            <person name="Jiang H."/>
            <person name="Korchina V."/>
            <person name="Kovar C."/>
            <person name="Lara F."/>
            <person name="Lee S."/>
            <person name="Mata R."/>
            <person name="Mathew T."/>
            <person name="Moen C."/>
            <person name="Morales K."/>
            <person name="Munidasa M."/>
            <person name="Nazareth L."/>
            <person name="Ngo R."/>
            <person name="Nguyen L."/>
            <person name="Okwuonu G."/>
            <person name="Ongeri F."/>
            <person name="Patil S."/>
            <person name="Petrosino J."/>
            <person name="Pham C."/>
            <person name="Pham P."/>
            <person name="Pu L.-L."/>
            <person name="Puazo M."/>
            <person name="Raj R."/>
            <person name="Reid J."/>
            <person name="Rouhana J."/>
            <person name="Saada N."/>
            <person name="Shang Y."/>
            <person name="Simmons D."/>
            <person name="Thornton R."/>
            <person name="Warren J."/>
            <person name="Weissenberger G."/>
            <person name="Zhang J."/>
            <person name="Zhang L."/>
            <person name="Zhou C."/>
            <person name="Zhu D."/>
            <person name="Muzny D."/>
            <person name="Worley K."/>
            <person name="Gibbs R."/>
        </authorList>
    </citation>
    <scope>NUCLEOTIDE SEQUENCE [LARGE SCALE GENOMIC DNA]</scope>
    <source>
        <strain evidence="2 3">DSM 16047</strain>
    </source>
</reference>
<feature type="domain" description="Glycosyl transferase family 1" evidence="1">
    <location>
        <begin position="4"/>
        <end position="97"/>
    </location>
</feature>
<protein>
    <recommendedName>
        <fullName evidence="1">Glycosyl transferase family 1 domain-containing protein</fullName>
    </recommendedName>
</protein>
<dbReference type="Proteomes" id="UP000005583">
    <property type="component" value="Unassembled WGS sequence"/>
</dbReference>
<dbReference type="GO" id="GO:0016757">
    <property type="term" value="F:glycosyltransferase activity"/>
    <property type="evidence" value="ECO:0007669"/>
    <property type="project" value="InterPro"/>
</dbReference>
<dbReference type="SUPFAM" id="SSF53756">
    <property type="entry name" value="UDP-Glycosyltransferase/glycogen phosphorylase"/>
    <property type="match status" value="1"/>
</dbReference>
<evidence type="ECO:0000259" key="1">
    <source>
        <dbReference type="Pfam" id="PF00534"/>
    </source>
</evidence>
<proteinExistence type="predicted"/>
<dbReference type="CAZy" id="GT4">
    <property type="family name" value="Glycosyltransferase Family 4"/>
</dbReference>
<evidence type="ECO:0000313" key="3">
    <source>
        <dbReference type="Proteomes" id="UP000005583"/>
    </source>
</evidence>